<dbReference type="Proteomes" id="UP000501558">
    <property type="component" value="Chromosome"/>
</dbReference>
<dbReference type="InterPro" id="IPR051612">
    <property type="entry name" value="Teichoic_Acid_Biosynth"/>
</dbReference>
<evidence type="ECO:0000256" key="5">
    <source>
        <dbReference type="ARBA" id="ARBA00022944"/>
    </source>
</evidence>
<dbReference type="SUPFAM" id="SSF53756">
    <property type="entry name" value="UDP-Glycosyltransferase/glycogen phosphorylase"/>
    <property type="match status" value="1"/>
</dbReference>
<evidence type="ECO:0000256" key="4">
    <source>
        <dbReference type="ARBA" id="ARBA00022679"/>
    </source>
</evidence>
<gene>
    <name evidence="7" type="ORF">GU334_05700</name>
</gene>
<dbReference type="PANTHER" id="PTHR37316:SF3">
    <property type="entry name" value="TEICHOIC ACID GLYCEROL-PHOSPHATE TRANSFERASE"/>
    <property type="match status" value="1"/>
</dbReference>
<keyword evidence="4" id="KW-0808">Transferase</keyword>
<protein>
    <submittedName>
        <fullName evidence="7">CDP-glycerol glycerophosphotransferase family protein</fullName>
    </submittedName>
</protein>
<dbReference type="Gene3D" id="3.40.50.11820">
    <property type="match status" value="1"/>
</dbReference>
<name>A0AAE7CSG9_9LACT</name>
<accession>A0AAE7CSG9</accession>
<dbReference type="InterPro" id="IPR007554">
    <property type="entry name" value="Glycerophosphate_synth"/>
</dbReference>
<evidence type="ECO:0000313" key="8">
    <source>
        <dbReference type="Proteomes" id="UP000501558"/>
    </source>
</evidence>
<dbReference type="Gene3D" id="3.40.50.12580">
    <property type="match status" value="1"/>
</dbReference>
<dbReference type="AlphaFoldDB" id="A0AAE7CSG9"/>
<evidence type="ECO:0000313" key="7">
    <source>
        <dbReference type="EMBL" id="QIW58430.1"/>
    </source>
</evidence>
<dbReference type="GO" id="GO:0047355">
    <property type="term" value="F:CDP-glycerol glycerophosphotransferase activity"/>
    <property type="evidence" value="ECO:0007669"/>
    <property type="project" value="InterPro"/>
</dbReference>
<organism evidence="7 8">
    <name type="scientific">Pseudolactococcus raffinolactis</name>
    <dbReference type="NCBI Taxonomy" id="1366"/>
    <lineage>
        <taxon>Bacteria</taxon>
        <taxon>Bacillati</taxon>
        <taxon>Bacillota</taxon>
        <taxon>Bacilli</taxon>
        <taxon>Lactobacillales</taxon>
        <taxon>Streptococcaceae</taxon>
        <taxon>Pseudolactococcus</taxon>
    </lineage>
</organism>
<sequence length="392" mass="46050">MKTIVFMKKKVTGLAMFFFLCTMGLLVKTDDKTILFQAFDGRGFLDNPKAIFEVIQADEKFSNYILVWALNQPIELSGSKVIKRRSFAYYYYLVKAKYWVFNNKMPEYLFKKPDQIYLQTWHGTPLKRLAHDMPDTGMTYYRSQQSYQEMVTSYDKDSRLWDYLVSPNSFATDIFTSAFKFPKEKMMVTGYPRNDCLINATASDIVRLKKTYHLPRDKKVILYAPTWRDDAYSLKGYTFDLKIDFTKWHDSLGDDYVIIFKPHYLISNQVVIPENLSDFVKQVPATLDINALYLISDCLVTDYSSVFFDYANLNRPIYFYMPDFESYKNRLRGFYLEIPNDLPNEVCQTQEALLTAIVSEQFELKRLVSFNKRFNNLQDGLSSQKVIKEVFG</sequence>
<keyword evidence="6" id="KW-0472">Membrane</keyword>
<dbReference type="Pfam" id="PF04464">
    <property type="entry name" value="Glyphos_transf"/>
    <property type="match status" value="1"/>
</dbReference>
<dbReference type="GO" id="GO:0019350">
    <property type="term" value="P:teichoic acid biosynthetic process"/>
    <property type="evidence" value="ECO:0007669"/>
    <property type="project" value="UniProtKB-KW"/>
</dbReference>
<proteinExistence type="inferred from homology"/>
<dbReference type="InterPro" id="IPR043149">
    <property type="entry name" value="TagF_N"/>
</dbReference>
<evidence type="ECO:0000256" key="3">
    <source>
        <dbReference type="ARBA" id="ARBA00022475"/>
    </source>
</evidence>
<keyword evidence="8" id="KW-1185">Reference proteome</keyword>
<keyword evidence="3" id="KW-1003">Cell membrane</keyword>
<evidence type="ECO:0000256" key="6">
    <source>
        <dbReference type="ARBA" id="ARBA00023136"/>
    </source>
</evidence>
<dbReference type="PANTHER" id="PTHR37316">
    <property type="entry name" value="TEICHOIC ACID GLYCEROL-PHOSPHATE PRIMASE"/>
    <property type="match status" value="1"/>
</dbReference>
<evidence type="ECO:0000256" key="1">
    <source>
        <dbReference type="ARBA" id="ARBA00004202"/>
    </source>
</evidence>
<keyword evidence="5" id="KW-0777">Teichoic acid biosynthesis</keyword>
<reference evidence="7 8" key="1">
    <citation type="submission" date="2019-12" db="EMBL/GenBank/DDBJ databases">
        <title>Whole genome sequences of Lactococcus raffinolactis strains isolated from sewage.</title>
        <authorList>
            <person name="Ybazeta G."/>
            <person name="Ross M."/>
            <person name="Brabant-Kirwan D."/>
            <person name="Saleh M."/>
            <person name="Dillon J.A."/>
            <person name="Splinter K."/>
            <person name="Nokhbeh R."/>
        </authorList>
    </citation>
    <scope>NUCLEOTIDE SEQUENCE [LARGE SCALE GENOMIC DNA]</scope>
    <source>
        <strain evidence="7 8">Lr_19_14</strain>
    </source>
</reference>
<comment type="subcellular location">
    <subcellularLocation>
        <location evidence="1">Cell membrane</location>
        <topology evidence="1">Peripheral membrane protein</topology>
    </subcellularLocation>
</comment>
<dbReference type="EMBL" id="CP047628">
    <property type="protein sequence ID" value="QIW58430.1"/>
    <property type="molecule type" value="Genomic_DNA"/>
</dbReference>
<comment type="similarity">
    <text evidence="2">Belongs to the CDP-glycerol glycerophosphotransferase family.</text>
</comment>
<evidence type="ECO:0000256" key="2">
    <source>
        <dbReference type="ARBA" id="ARBA00010488"/>
    </source>
</evidence>
<dbReference type="GO" id="GO:0005886">
    <property type="term" value="C:plasma membrane"/>
    <property type="evidence" value="ECO:0007669"/>
    <property type="project" value="UniProtKB-SubCell"/>
</dbReference>
<dbReference type="InterPro" id="IPR043148">
    <property type="entry name" value="TagF_C"/>
</dbReference>